<accession>A0A9D4RLJ0</accession>
<evidence type="ECO:0000313" key="1">
    <source>
        <dbReference type="EMBL" id="KAH3871843.1"/>
    </source>
</evidence>
<proteinExistence type="predicted"/>
<keyword evidence="2" id="KW-1185">Reference proteome</keyword>
<evidence type="ECO:0000313" key="2">
    <source>
        <dbReference type="Proteomes" id="UP000828390"/>
    </source>
</evidence>
<organism evidence="1 2">
    <name type="scientific">Dreissena polymorpha</name>
    <name type="common">Zebra mussel</name>
    <name type="synonym">Mytilus polymorpha</name>
    <dbReference type="NCBI Taxonomy" id="45954"/>
    <lineage>
        <taxon>Eukaryota</taxon>
        <taxon>Metazoa</taxon>
        <taxon>Spiralia</taxon>
        <taxon>Lophotrochozoa</taxon>
        <taxon>Mollusca</taxon>
        <taxon>Bivalvia</taxon>
        <taxon>Autobranchia</taxon>
        <taxon>Heteroconchia</taxon>
        <taxon>Euheterodonta</taxon>
        <taxon>Imparidentia</taxon>
        <taxon>Neoheterodontei</taxon>
        <taxon>Myida</taxon>
        <taxon>Dreissenoidea</taxon>
        <taxon>Dreissenidae</taxon>
        <taxon>Dreissena</taxon>
    </lineage>
</organism>
<reference evidence="1" key="1">
    <citation type="journal article" date="2019" name="bioRxiv">
        <title>The Genome of the Zebra Mussel, Dreissena polymorpha: A Resource for Invasive Species Research.</title>
        <authorList>
            <person name="McCartney M.A."/>
            <person name="Auch B."/>
            <person name="Kono T."/>
            <person name="Mallez S."/>
            <person name="Zhang Y."/>
            <person name="Obille A."/>
            <person name="Becker A."/>
            <person name="Abrahante J.E."/>
            <person name="Garbe J."/>
            <person name="Badalamenti J.P."/>
            <person name="Herman A."/>
            <person name="Mangelson H."/>
            <person name="Liachko I."/>
            <person name="Sullivan S."/>
            <person name="Sone E.D."/>
            <person name="Koren S."/>
            <person name="Silverstein K.A.T."/>
            <person name="Beckman K.B."/>
            <person name="Gohl D.M."/>
        </authorList>
    </citation>
    <scope>NUCLEOTIDE SEQUENCE</scope>
    <source>
        <strain evidence="1">Duluth1</strain>
        <tissue evidence="1">Whole animal</tissue>
    </source>
</reference>
<protein>
    <submittedName>
        <fullName evidence="1">Uncharacterized protein</fullName>
    </submittedName>
</protein>
<reference evidence="1" key="2">
    <citation type="submission" date="2020-11" db="EMBL/GenBank/DDBJ databases">
        <authorList>
            <person name="McCartney M.A."/>
            <person name="Auch B."/>
            <person name="Kono T."/>
            <person name="Mallez S."/>
            <person name="Becker A."/>
            <person name="Gohl D.M."/>
            <person name="Silverstein K.A.T."/>
            <person name="Koren S."/>
            <person name="Bechman K.B."/>
            <person name="Herman A."/>
            <person name="Abrahante J.E."/>
            <person name="Garbe J."/>
        </authorList>
    </citation>
    <scope>NUCLEOTIDE SEQUENCE</scope>
    <source>
        <strain evidence="1">Duluth1</strain>
        <tissue evidence="1">Whole animal</tissue>
    </source>
</reference>
<comment type="caution">
    <text evidence="1">The sequence shown here is derived from an EMBL/GenBank/DDBJ whole genome shotgun (WGS) entry which is preliminary data.</text>
</comment>
<dbReference type="Proteomes" id="UP000828390">
    <property type="component" value="Unassembled WGS sequence"/>
</dbReference>
<dbReference type="EMBL" id="JAIWYP010000002">
    <property type="protein sequence ID" value="KAH3871843.1"/>
    <property type="molecule type" value="Genomic_DNA"/>
</dbReference>
<dbReference type="AlphaFoldDB" id="A0A9D4RLJ0"/>
<name>A0A9D4RLJ0_DREPO</name>
<sequence length="180" mass="20335">MLRHSAHKCARWGRATLAAYALAAPLYLIKKNAPSECSHVFQPTNIIRTYLLTKFHEDGTKNAASRVINTRTIFELIQDFHEDRKINIIGTNLLTKFHEDLSINVASSVKNSPPPSGHVFQATVTIFKLIQDIIETNFLTKVHKNLIINVASRVSTKQILTPHNEQKAITKAHHDHIVLM</sequence>
<gene>
    <name evidence="1" type="ORF">DPMN_035058</name>
</gene>